<evidence type="ECO:0000313" key="5">
    <source>
        <dbReference type="Proteomes" id="UP000215256"/>
    </source>
</evidence>
<dbReference type="PANTHER" id="PTHR43401">
    <property type="entry name" value="L-THREONINE 3-DEHYDROGENASE"/>
    <property type="match status" value="1"/>
</dbReference>
<organism evidence="4 5">
    <name type="scientific">Ochrobactrum quorumnocens</name>
    <dbReference type="NCBI Taxonomy" id="271865"/>
    <lineage>
        <taxon>Bacteria</taxon>
        <taxon>Pseudomonadati</taxon>
        <taxon>Pseudomonadota</taxon>
        <taxon>Alphaproteobacteria</taxon>
        <taxon>Hyphomicrobiales</taxon>
        <taxon>Brucellaceae</taxon>
        <taxon>Brucella/Ochrobactrum group</taxon>
        <taxon>Ochrobactrum</taxon>
    </lineage>
</organism>
<dbReference type="Pfam" id="PF08240">
    <property type="entry name" value="ADH_N"/>
    <property type="match status" value="1"/>
</dbReference>
<dbReference type="KEGG" id="och:CES85_5694"/>
<dbReference type="Gene3D" id="3.40.50.720">
    <property type="entry name" value="NAD(P)-binding Rossmann-like Domain"/>
    <property type="match status" value="1"/>
</dbReference>
<keyword evidence="1" id="KW-0560">Oxidoreductase</keyword>
<dbReference type="Pfam" id="PF00107">
    <property type="entry name" value="ADH_zinc_N"/>
    <property type="match status" value="1"/>
</dbReference>
<dbReference type="InterPro" id="IPR013149">
    <property type="entry name" value="ADH-like_C"/>
</dbReference>
<gene>
    <name evidence="4" type="ORF">CES85_5694</name>
</gene>
<dbReference type="InterPro" id="IPR011032">
    <property type="entry name" value="GroES-like_sf"/>
</dbReference>
<dbReference type="EMBL" id="CP022603">
    <property type="protein sequence ID" value="ASV84890.1"/>
    <property type="molecule type" value="Genomic_DNA"/>
</dbReference>
<feature type="domain" description="Alcohol dehydrogenase-like C-terminal" evidence="2">
    <location>
        <begin position="169"/>
        <end position="284"/>
    </location>
</feature>
<dbReference type="Gene3D" id="3.90.180.10">
    <property type="entry name" value="Medium-chain alcohol dehydrogenases, catalytic domain"/>
    <property type="match status" value="1"/>
</dbReference>
<dbReference type="SUPFAM" id="SSF51735">
    <property type="entry name" value="NAD(P)-binding Rossmann-fold domains"/>
    <property type="match status" value="1"/>
</dbReference>
<dbReference type="InterPro" id="IPR036291">
    <property type="entry name" value="NAD(P)-bd_dom_sf"/>
</dbReference>
<dbReference type="Proteomes" id="UP000215256">
    <property type="component" value="Chromosome 2"/>
</dbReference>
<dbReference type="SUPFAM" id="SSF50129">
    <property type="entry name" value="GroES-like"/>
    <property type="match status" value="1"/>
</dbReference>
<evidence type="ECO:0000259" key="3">
    <source>
        <dbReference type="Pfam" id="PF08240"/>
    </source>
</evidence>
<proteinExistence type="predicted"/>
<dbReference type="InterPro" id="IPR013154">
    <property type="entry name" value="ADH-like_N"/>
</dbReference>
<evidence type="ECO:0000313" key="4">
    <source>
        <dbReference type="EMBL" id="ASV84890.1"/>
    </source>
</evidence>
<dbReference type="InterPro" id="IPR050129">
    <property type="entry name" value="Zn_alcohol_dh"/>
</dbReference>
<evidence type="ECO:0000259" key="2">
    <source>
        <dbReference type="Pfam" id="PF00107"/>
    </source>
</evidence>
<feature type="domain" description="Alcohol dehydrogenase-like N-terminal" evidence="3">
    <location>
        <begin position="3"/>
        <end position="128"/>
    </location>
</feature>
<dbReference type="GO" id="GO:0016491">
    <property type="term" value="F:oxidoreductase activity"/>
    <property type="evidence" value="ECO:0007669"/>
    <property type="project" value="UniProtKB-KW"/>
</dbReference>
<dbReference type="PANTHER" id="PTHR43401:SF2">
    <property type="entry name" value="L-THREONINE 3-DEHYDROGENASE"/>
    <property type="match status" value="1"/>
</dbReference>
<name>A0A248UEC7_9HYPH</name>
<reference evidence="4 5" key="1">
    <citation type="submission" date="2017-07" db="EMBL/GenBank/DDBJ databases">
        <title>Phylogenetic study on the rhizospheric bacterium Ochrobactrum sp. A44.</title>
        <authorList>
            <person name="Krzyzanowska D.M."/>
            <person name="Ossowicki A."/>
            <person name="Rajewska M."/>
            <person name="Maciag T."/>
            <person name="Kaczynski Z."/>
            <person name="Czerwicka M."/>
            <person name="Jafra S."/>
        </authorList>
    </citation>
    <scope>NUCLEOTIDE SEQUENCE [LARGE SCALE GENOMIC DNA]</scope>
    <source>
        <strain evidence="4 5">A44</strain>
    </source>
</reference>
<sequence length="345" mass="36662">MGTEDMLIRVALCGVDGSELHMYRGELGWINDLAPLTFGDEIVGTVEAIGESASRARNLSVGDRVILEARWPCHNCDSCRAGQYYLCDQKGKGTGYGITSNRKAPQLWGGYATHVFVPKEALAYKLPDGLSDGAALVGGSPLANGMRWVTSAGVKPGDHVAVIGPGPQGLCCAVAAMELGANVTMVGLETDELRLDLARQLGVTTTLAMARDADPDLVAQDLLARSGQANVVIDLAGVPPAKRLAFRLLAKMGTFVNVAISSPAVQQIDWVELLMKEIRLLSFASHPNFVEAGLQLALDLQKRGVDLAGWVSETYPLEEAETALKAAAHELDGRPIKVALRPAPL</sequence>
<evidence type="ECO:0000256" key="1">
    <source>
        <dbReference type="ARBA" id="ARBA00023002"/>
    </source>
</evidence>
<dbReference type="AlphaFoldDB" id="A0A248UEC7"/>
<protein>
    <submittedName>
        <fullName evidence="4">Zinc-binding dehydrogenase family protein</fullName>
    </submittedName>
</protein>
<accession>A0A248UEC7</accession>